<keyword evidence="2" id="KW-0001">2Fe-2S</keyword>
<evidence type="ECO:0000256" key="2">
    <source>
        <dbReference type="ARBA" id="ARBA00022714"/>
    </source>
</evidence>
<gene>
    <name evidence="9" type="ORF">ACFQ1E_13580</name>
</gene>
<dbReference type="PRINTS" id="PR00409">
    <property type="entry name" value="PHDIOXRDTASE"/>
</dbReference>
<name>A0ABW3H7A5_9SPHN</name>
<evidence type="ECO:0000313" key="10">
    <source>
        <dbReference type="Proteomes" id="UP001596977"/>
    </source>
</evidence>
<evidence type="ECO:0000256" key="3">
    <source>
        <dbReference type="ARBA" id="ARBA00022723"/>
    </source>
</evidence>
<dbReference type="PROSITE" id="PS51085">
    <property type="entry name" value="2FE2S_FER_2"/>
    <property type="match status" value="1"/>
</dbReference>
<evidence type="ECO:0000313" key="9">
    <source>
        <dbReference type="EMBL" id="MFD0947375.1"/>
    </source>
</evidence>
<sequence length="322" mass="33392">MESQQKSSTNPLSLHVSAIAPAGADTILLRLADRDGAMLPPAAPGAHVTLLLPGGIDRQYSLIEAGDALREYVIAVRREPNSRGGSAAVHDGLRPGSAIGVLPPRNDFPLVTDARHSVLIGGGIGITPLLSMASWLGTHGRAFDLHAAFASRPALLLADRLDRVPQARLHFDDAAGGPFPLAATIAAAPRDAHLYCCGPAAMIQDFIAMARADGRDDAAIHFEYFAPPPAAAPAGSFTVALARSGIELAVPPGKSILEVVRAAGIAAGSSCEQGTCGACEVRVIEGIPDHFDAVLSPKDKREGKSMMICCSGALSDRLVLDL</sequence>
<dbReference type="InterPro" id="IPR017927">
    <property type="entry name" value="FAD-bd_FR_type"/>
</dbReference>
<dbReference type="InterPro" id="IPR017938">
    <property type="entry name" value="Riboflavin_synthase-like_b-brl"/>
</dbReference>
<dbReference type="Pfam" id="PF00111">
    <property type="entry name" value="Fer2"/>
    <property type="match status" value="1"/>
</dbReference>
<dbReference type="Gene3D" id="3.10.20.30">
    <property type="match status" value="1"/>
</dbReference>
<keyword evidence="3" id="KW-0479">Metal-binding</keyword>
<dbReference type="EMBL" id="JBHTJG010000006">
    <property type="protein sequence ID" value="MFD0947375.1"/>
    <property type="molecule type" value="Genomic_DNA"/>
</dbReference>
<keyword evidence="5" id="KW-0408">Iron</keyword>
<dbReference type="PANTHER" id="PTHR47354:SF1">
    <property type="entry name" value="CARNITINE MONOOXYGENASE REDUCTASE SUBUNIT"/>
    <property type="match status" value="1"/>
</dbReference>
<protein>
    <submittedName>
        <fullName evidence="9">PDR/VanB family oxidoreductase</fullName>
    </submittedName>
</protein>
<accession>A0ABW3H7A5</accession>
<dbReference type="PROSITE" id="PS00197">
    <property type="entry name" value="2FE2S_FER_1"/>
    <property type="match status" value="1"/>
</dbReference>
<dbReference type="PANTHER" id="PTHR47354">
    <property type="entry name" value="NADH OXIDOREDUCTASE HCR"/>
    <property type="match status" value="1"/>
</dbReference>
<dbReference type="InterPro" id="IPR050415">
    <property type="entry name" value="MRET"/>
</dbReference>
<keyword evidence="6" id="KW-0411">Iron-sulfur</keyword>
<dbReference type="CDD" id="cd00207">
    <property type="entry name" value="fer2"/>
    <property type="match status" value="1"/>
</dbReference>
<evidence type="ECO:0000256" key="4">
    <source>
        <dbReference type="ARBA" id="ARBA00023002"/>
    </source>
</evidence>
<reference evidence="10" key="1">
    <citation type="journal article" date="2019" name="Int. J. Syst. Evol. Microbiol.">
        <title>The Global Catalogue of Microorganisms (GCM) 10K type strain sequencing project: providing services to taxonomists for standard genome sequencing and annotation.</title>
        <authorList>
            <consortium name="The Broad Institute Genomics Platform"/>
            <consortium name="The Broad Institute Genome Sequencing Center for Infectious Disease"/>
            <person name="Wu L."/>
            <person name="Ma J."/>
        </authorList>
    </citation>
    <scope>NUCLEOTIDE SEQUENCE [LARGE SCALE GENOMIC DNA]</scope>
    <source>
        <strain evidence="10">CCUG 62982</strain>
    </source>
</reference>
<dbReference type="PROSITE" id="PS51384">
    <property type="entry name" value="FAD_FR"/>
    <property type="match status" value="1"/>
</dbReference>
<keyword evidence="1" id="KW-0285">Flavoprotein</keyword>
<dbReference type="SUPFAM" id="SSF63380">
    <property type="entry name" value="Riboflavin synthase domain-like"/>
    <property type="match status" value="1"/>
</dbReference>
<evidence type="ECO:0000256" key="1">
    <source>
        <dbReference type="ARBA" id="ARBA00022630"/>
    </source>
</evidence>
<feature type="domain" description="FAD-binding FR-type" evidence="8">
    <location>
        <begin position="9"/>
        <end position="111"/>
    </location>
</feature>
<organism evidence="9 10">
    <name type="scientific">Sphingomonas canadensis</name>
    <dbReference type="NCBI Taxonomy" id="1219257"/>
    <lineage>
        <taxon>Bacteria</taxon>
        <taxon>Pseudomonadati</taxon>
        <taxon>Pseudomonadota</taxon>
        <taxon>Alphaproteobacteria</taxon>
        <taxon>Sphingomonadales</taxon>
        <taxon>Sphingomonadaceae</taxon>
        <taxon>Sphingomonas</taxon>
    </lineage>
</organism>
<dbReference type="SUPFAM" id="SSF52343">
    <property type="entry name" value="Ferredoxin reductase-like, C-terminal NADP-linked domain"/>
    <property type="match status" value="1"/>
</dbReference>
<dbReference type="InterPro" id="IPR001041">
    <property type="entry name" value="2Fe-2S_ferredoxin-type"/>
</dbReference>
<dbReference type="SUPFAM" id="SSF54292">
    <property type="entry name" value="2Fe-2S ferredoxin-like"/>
    <property type="match status" value="1"/>
</dbReference>
<dbReference type="InterPro" id="IPR006058">
    <property type="entry name" value="2Fe2S_fd_BS"/>
</dbReference>
<dbReference type="RefSeq" id="WP_264944846.1">
    <property type="nucleotide sequence ID" value="NZ_JAPDRA010000006.1"/>
</dbReference>
<dbReference type="CDD" id="cd06185">
    <property type="entry name" value="PDR_like"/>
    <property type="match status" value="1"/>
</dbReference>
<evidence type="ECO:0000256" key="5">
    <source>
        <dbReference type="ARBA" id="ARBA00023004"/>
    </source>
</evidence>
<keyword evidence="10" id="KW-1185">Reference proteome</keyword>
<dbReference type="Gene3D" id="2.40.30.10">
    <property type="entry name" value="Translation factors"/>
    <property type="match status" value="1"/>
</dbReference>
<evidence type="ECO:0000259" key="8">
    <source>
        <dbReference type="PROSITE" id="PS51384"/>
    </source>
</evidence>
<feature type="domain" description="2Fe-2S ferredoxin-type" evidence="7">
    <location>
        <begin position="237"/>
        <end position="322"/>
    </location>
</feature>
<evidence type="ECO:0000256" key="6">
    <source>
        <dbReference type="ARBA" id="ARBA00023014"/>
    </source>
</evidence>
<proteinExistence type="predicted"/>
<dbReference type="InterPro" id="IPR012675">
    <property type="entry name" value="Beta-grasp_dom_sf"/>
</dbReference>
<evidence type="ECO:0000259" key="7">
    <source>
        <dbReference type="PROSITE" id="PS51085"/>
    </source>
</evidence>
<dbReference type="InterPro" id="IPR039261">
    <property type="entry name" value="FNR_nucleotide-bd"/>
</dbReference>
<dbReference type="Gene3D" id="3.40.50.80">
    <property type="entry name" value="Nucleotide-binding domain of ferredoxin-NADP reductase (FNR) module"/>
    <property type="match status" value="1"/>
</dbReference>
<keyword evidence="4" id="KW-0560">Oxidoreductase</keyword>
<dbReference type="Proteomes" id="UP001596977">
    <property type="component" value="Unassembled WGS sequence"/>
</dbReference>
<dbReference type="InterPro" id="IPR036010">
    <property type="entry name" value="2Fe-2S_ferredoxin-like_sf"/>
</dbReference>
<comment type="caution">
    <text evidence="9">The sequence shown here is derived from an EMBL/GenBank/DDBJ whole genome shotgun (WGS) entry which is preliminary data.</text>
</comment>